<dbReference type="Pfam" id="PF01250">
    <property type="entry name" value="Ribosomal_S6"/>
    <property type="match status" value="1"/>
</dbReference>
<accession>A0A1G8B0C3</accession>
<dbReference type="PANTHER" id="PTHR21011:SF1">
    <property type="entry name" value="SMALL RIBOSOMAL SUBUNIT PROTEIN BS6M"/>
    <property type="match status" value="1"/>
</dbReference>
<comment type="similarity">
    <text evidence="1 6">Belongs to the bacterial ribosomal protein bS6 family.</text>
</comment>
<dbReference type="CDD" id="cd00473">
    <property type="entry name" value="bS6"/>
    <property type="match status" value="1"/>
</dbReference>
<evidence type="ECO:0000256" key="1">
    <source>
        <dbReference type="ARBA" id="ARBA00009512"/>
    </source>
</evidence>
<evidence type="ECO:0000256" key="3">
    <source>
        <dbReference type="ARBA" id="ARBA00023274"/>
    </source>
</evidence>
<evidence type="ECO:0000256" key="2">
    <source>
        <dbReference type="ARBA" id="ARBA00022980"/>
    </source>
</evidence>
<dbReference type="HAMAP" id="MF_00360">
    <property type="entry name" value="Ribosomal_bS6"/>
    <property type="match status" value="1"/>
</dbReference>
<evidence type="ECO:0000256" key="7">
    <source>
        <dbReference type="SAM" id="MobiDB-lite"/>
    </source>
</evidence>
<keyword evidence="9" id="KW-1185">Reference proteome</keyword>
<protein>
    <recommendedName>
        <fullName evidence="5 6">Small ribosomal subunit protein bS6</fullName>
    </recommendedName>
</protein>
<dbReference type="InterPro" id="IPR000529">
    <property type="entry name" value="Ribosomal_bS6"/>
</dbReference>
<dbReference type="Proteomes" id="UP000217076">
    <property type="component" value="Unassembled WGS sequence"/>
</dbReference>
<evidence type="ECO:0000256" key="6">
    <source>
        <dbReference type="HAMAP-Rule" id="MF_00360"/>
    </source>
</evidence>
<reference evidence="9" key="1">
    <citation type="submission" date="2016-10" db="EMBL/GenBank/DDBJ databases">
        <authorList>
            <person name="Varghese N."/>
            <person name="Submissions S."/>
        </authorList>
    </citation>
    <scope>NUCLEOTIDE SEQUENCE [LARGE SCALE GENOMIC DNA]</scope>
    <source>
        <strain evidence="9">930I</strain>
    </source>
</reference>
<dbReference type="InterPro" id="IPR014717">
    <property type="entry name" value="Transl_elong_EF1B/ribsomal_bS6"/>
</dbReference>
<comment type="function">
    <text evidence="4 6">Binds together with bS18 to 16S ribosomal RNA.</text>
</comment>
<dbReference type="Gene3D" id="3.30.70.60">
    <property type="match status" value="1"/>
</dbReference>
<dbReference type="AlphaFoldDB" id="A0A1G8B0C3"/>
<evidence type="ECO:0000313" key="9">
    <source>
        <dbReference type="Proteomes" id="UP000217076"/>
    </source>
</evidence>
<keyword evidence="3 6" id="KW-0687">Ribonucleoprotein</keyword>
<proteinExistence type="inferred from homology"/>
<gene>
    <name evidence="6" type="primary">rpsF</name>
    <name evidence="8" type="ORF">SAMN05421742_105165</name>
</gene>
<dbReference type="PANTHER" id="PTHR21011">
    <property type="entry name" value="MITOCHONDRIAL 28S RIBOSOMAL PROTEIN S6"/>
    <property type="match status" value="1"/>
</dbReference>
<name>A0A1G8B0C3_9PROT</name>
<sequence>MPFYETVFIARQDLSPTQVETLTDELAGILAENSGQVAKKEMWGLRALTFPIKKNRKGHYALINIDAPAEAVHELDRRMRLNEDIIRHMIVRVDALDPNESAILKMRDERGGRGDRPDRGDRGDRGGRGGPRRDGERRS</sequence>
<dbReference type="OrthoDB" id="9812702at2"/>
<dbReference type="NCBIfam" id="TIGR00166">
    <property type="entry name" value="S6"/>
    <property type="match status" value="1"/>
</dbReference>
<dbReference type="RefSeq" id="WP_092618810.1">
    <property type="nucleotide sequence ID" value="NZ_FNCV01000005.1"/>
</dbReference>
<dbReference type="GO" id="GO:0006412">
    <property type="term" value="P:translation"/>
    <property type="evidence" value="ECO:0007669"/>
    <property type="project" value="UniProtKB-UniRule"/>
</dbReference>
<keyword evidence="2 6" id="KW-0689">Ribosomal protein</keyword>
<dbReference type="STRING" id="83401.SAMN05421742_105165"/>
<dbReference type="GO" id="GO:0003735">
    <property type="term" value="F:structural constituent of ribosome"/>
    <property type="evidence" value="ECO:0007669"/>
    <property type="project" value="InterPro"/>
</dbReference>
<keyword evidence="6" id="KW-0694">RNA-binding</keyword>
<dbReference type="InterPro" id="IPR020814">
    <property type="entry name" value="Ribosomal_S6_plastid/chlpt"/>
</dbReference>
<evidence type="ECO:0000313" key="8">
    <source>
        <dbReference type="EMBL" id="SDH26628.1"/>
    </source>
</evidence>
<dbReference type="SUPFAM" id="SSF54995">
    <property type="entry name" value="Ribosomal protein S6"/>
    <property type="match status" value="1"/>
</dbReference>
<evidence type="ECO:0000256" key="4">
    <source>
        <dbReference type="ARBA" id="ARBA00035104"/>
    </source>
</evidence>
<evidence type="ECO:0000256" key="5">
    <source>
        <dbReference type="ARBA" id="ARBA00035294"/>
    </source>
</evidence>
<feature type="compositionally biased region" description="Basic and acidic residues" evidence="7">
    <location>
        <begin position="105"/>
        <end position="139"/>
    </location>
</feature>
<organism evidence="8 9">
    <name type="scientific">Roseospirillum parvum</name>
    <dbReference type="NCBI Taxonomy" id="83401"/>
    <lineage>
        <taxon>Bacteria</taxon>
        <taxon>Pseudomonadati</taxon>
        <taxon>Pseudomonadota</taxon>
        <taxon>Alphaproteobacteria</taxon>
        <taxon>Rhodospirillales</taxon>
        <taxon>Rhodospirillaceae</taxon>
        <taxon>Roseospirillum</taxon>
    </lineage>
</organism>
<dbReference type="GO" id="GO:0022627">
    <property type="term" value="C:cytosolic small ribosomal subunit"/>
    <property type="evidence" value="ECO:0007669"/>
    <property type="project" value="TreeGrafter"/>
</dbReference>
<feature type="region of interest" description="Disordered" evidence="7">
    <location>
        <begin position="101"/>
        <end position="139"/>
    </location>
</feature>
<dbReference type="InterPro" id="IPR035980">
    <property type="entry name" value="Ribosomal_bS6_sf"/>
</dbReference>
<dbReference type="EMBL" id="FNCV01000005">
    <property type="protein sequence ID" value="SDH26628.1"/>
    <property type="molecule type" value="Genomic_DNA"/>
</dbReference>
<keyword evidence="6" id="KW-0699">rRNA-binding</keyword>
<dbReference type="GO" id="GO:0070181">
    <property type="term" value="F:small ribosomal subunit rRNA binding"/>
    <property type="evidence" value="ECO:0007669"/>
    <property type="project" value="TreeGrafter"/>
</dbReference>